<evidence type="ECO:0000313" key="2">
    <source>
        <dbReference type="EMBL" id="PZR80072.1"/>
    </source>
</evidence>
<reference evidence="2 3" key="1">
    <citation type="journal article" date="2017" name="Nature">
        <title>Atmospheric trace gases support primary production in Antarctic desert surface soil.</title>
        <authorList>
            <person name="Ji M."/>
            <person name="Greening C."/>
            <person name="Vanwonterghem I."/>
            <person name="Carere C.R."/>
            <person name="Bay S.K."/>
            <person name="Steen J.A."/>
            <person name="Montgomery K."/>
            <person name="Lines T."/>
            <person name="Beardall J."/>
            <person name="van Dorst J."/>
            <person name="Snape I."/>
            <person name="Stott M.B."/>
            <person name="Hugenholtz P."/>
            <person name="Ferrari B.C."/>
        </authorList>
    </citation>
    <scope>NUCLEOTIDE SEQUENCE [LARGE SCALE GENOMIC DNA]</scope>
    <source>
        <strain evidence="2">RRmetagenome_bin12</strain>
    </source>
</reference>
<evidence type="ECO:0000313" key="3">
    <source>
        <dbReference type="Proteomes" id="UP000248724"/>
    </source>
</evidence>
<dbReference type="EMBL" id="JAEKNS010000129">
    <property type="protein sequence ID" value="MBJ7595662.1"/>
    <property type="molecule type" value="Genomic_DNA"/>
</dbReference>
<dbReference type="EMBL" id="QHBU01000174">
    <property type="protein sequence ID" value="PZR80072.1"/>
    <property type="molecule type" value="Genomic_DNA"/>
</dbReference>
<dbReference type="Proteomes" id="UP000606991">
    <property type="component" value="Unassembled WGS sequence"/>
</dbReference>
<reference evidence="1 4" key="3">
    <citation type="submission" date="2020-10" db="EMBL/GenBank/DDBJ databases">
        <title>Ca. Dormibacterota MAGs.</title>
        <authorList>
            <person name="Montgomery K."/>
        </authorList>
    </citation>
    <scope>NUCLEOTIDE SEQUENCE [LARGE SCALE GENOMIC DNA]</scope>
    <source>
        <strain evidence="1">SC8812_S17_18</strain>
    </source>
</reference>
<proteinExistence type="predicted"/>
<reference evidence="2" key="2">
    <citation type="submission" date="2018-05" db="EMBL/GenBank/DDBJ databases">
        <authorList>
            <person name="Ferrari B."/>
        </authorList>
    </citation>
    <scope>NUCLEOTIDE SEQUENCE</scope>
    <source>
        <strain evidence="2">RRmetagenome_bin12</strain>
    </source>
</reference>
<comment type="caution">
    <text evidence="2">The sequence shown here is derived from an EMBL/GenBank/DDBJ whole genome shotgun (WGS) entry which is preliminary data.</text>
</comment>
<gene>
    <name evidence="2" type="ORF">DLM65_09150</name>
    <name evidence="1" type="ORF">JF886_12530</name>
</gene>
<accession>A0A2W5Z461</accession>
<organism evidence="2 3">
    <name type="scientific">Candidatus Aeolococcus gillhamiae</name>
    <dbReference type="NCBI Taxonomy" id="3127015"/>
    <lineage>
        <taxon>Bacteria</taxon>
        <taxon>Bacillati</taxon>
        <taxon>Candidatus Dormiibacterota</taxon>
        <taxon>Candidatus Dormibacteria</taxon>
        <taxon>Candidatus Aeolococcales</taxon>
        <taxon>Candidatus Aeolococcaceae</taxon>
        <taxon>Candidatus Aeolococcus</taxon>
    </lineage>
</organism>
<protein>
    <recommendedName>
        <fullName evidence="5">DUF4365 domain-containing protein</fullName>
    </recommendedName>
</protein>
<evidence type="ECO:0000313" key="4">
    <source>
        <dbReference type="Proteomes" id="UP000606991"/>
    </source>
</evidence>
<sequence>MRSRRVLAPTPPDQSGAPHLPFAPAAIGQVIEWLAWSHLVSSSRGALRVFLPTRDMGVDGIVHRPSTDAFMAVQVKGRSRLDDGVFRIHVQEEEADDPRTVVLALLVDLDNNTLHDPAVVMTVAQLREHAHLVQWGPRLAYAVSVPYPPGPRTHWRDVCVPLAEVAQRVCPGPPDDVAPAVMEPCAADQENLATTGFIGESALLHHASLSPVLNTFHAAPDRGFDEYLVRHVGTGGIAAFQVKCIEVDGSAPAGLIHLPVRTLTRSPRAWLAVFIRGPGTDVVAPCLLIPARVLPELAHRVSDDYLHITVNPRRLGRLAPYAHPLDDVTAQLEHISAAQPPTH</sequence>
<dbReference type="Proteomes" id="UP000248724">
    <property type="component" value="Unassembled WGS sequence"/>
</dbReference>
<evidence type="ECO:0000313" key="1">
    <source>
        <dbReference type="EMBL" id="MBJ7595662.1"/>
    </source>
</evidence>
<accession>A0A934JVD9</accession>
<dbReference type="RefSeq" id="WP_337312972.1">
    <property type="nucleotide sequence ID" value="NZ_JAEKNS010000129.1"/>
</dbReference>
<name>A0A2W5Z461_9BACT</name>
<evidence type="ECO:0008006" key="5">
    <source>
        <dbReference type="Google" id="ProtNLM"/>
    </source>
</evidence>
<dbReference type="AlphaFoldDB" id="A0A2W5Z461"/>